<dbReference type="AlphaFoldDB" id="A0A3L2LJD2"/>
<evidence type="ECO:0000313" key="1">
    <source>
        <dbReference type="EMBL" id="MHT00487.1"/>
    </source>
</evidence>
<organism evidence="1">
    <name type="scientific">Salmonella enterica</name>
    <name type="common">Salmonella choleraesuis</name>
    <dbReference type="NCBI Taxonomy" id="28901"/>
    <lineage>
        <taxon>Bacteria</taxon>
        <taxon>Pseudomonadati</taxon>
        <taxon>Pseudomonadota</taxon>
        <taxon>Gammaproteobacteria</taxon>
        <taxon>Enterobacterales</taxon>
        <taxon>Enterobacteriaceae</taxon>
        <taxon>Salmonella</taxon>
    </lineage>
</organism>
<dbReference type="EMBL" id="RNUA01000150">
    <property type="protein sequence ID" value="MHT00487.1"/>
    <property type="molecule type" value="Genomic_DNA"/>
</dbReference>
<reference evidence="1" key="1">
    <citation type="submission" date="2018-11" db="EMBL/GenBank/DDBJ databases">
        <authorList>
            <consortium name="PulseNet: The National Subtyping Network for Foodborne Disease Surveillance"/>
            <person name="Tarr C.L."/>
            <person name="Trees E."/>
            <person name="Katz L.S."/>
            <person name="Carleton-Romer H.A."/>
            <person name="Stroika S."/>
            <person name="Kucerova Z."/>
            <person name="Roache K.F."/>
            <person name="Sabol A.L."/>
            <person name="Besser J."/>
            <person name="Gerner-Smidt P."/>
        </authorList>
    </citation>
    <scope>NUCLEOTIDE SEQUENCE [LARGE SCALE GENOMIC DNA]</scope>
    <source>
        <strain evidence="1">PNUSAS059687</strain>
    </source>
</reference>
<gene>
    <name evidence="1" type="ORF">EEN88_22445</name>
</gene>
<name>A0A3L2LJD2_SALER</name>
<protein>
    <submittedName>
        <fullName evidence="1">Uncharacterized protein</fullName>
    </submittedName>
</protein>
<sequence>MIDNRTASAIDLAFRKVPQPVYVVMRHSDVKRCFSRDTALNHLARFMTKEVFRRAGIPVEYAPVREMRPEGEVWVTQGITDEFQRAHQRCVRRLRRILARKREMQKWCEKWDAMHDRFVKEVDALQSSKPQGIR</sequence>
<dbReference type="Proteomes" id="UP000839513">
    <property type="component" value="Unassembled WGS sequence"/>
</dbReference>
<comment type="caution">
    <text evidence="1">The sequence shown here is derived from an EMBL/GenBank/DDBJ whole genome shotgun (WGS) entry which is preliminary data.</text>
</comment>
<proteinExistence type="predicted"/>
<accession>A0A3L2LJD2</accession>